<feature type="transmembrane region" description="Helical" evidence="5">
    <location>
        <begin position="42"/>
        <end position="61"/>
    </location>
</feature>
<evidence type="ECO:0000256" key="4">
    <source>
        <dbReference type="ARBA" id="ARBA00023136"/>
    </source>
</evidence>
<keyword evidence="3 5" id="KW-1133">Transmembrane helix</keyword>
<dbReference type="EMBL" id="JACHFJ010000003">
    <property type="protein sequence ID" value="MBB5372924.1"/>
    <property type="molecule type" value="Genomic_DNA"/>
</dbReference>
<feature type="transmembrane region" description="Helical" evidence="5">
    <location>
        <begin position="155"/>
        <end position="178"/>
    </location>
</feature>
<feature type="transmembrane region" description="Helical" evidence="5">
    <location>
        <begin position="326"/>
        <end position="348"/>
    </location>
</feature>
<comment type="caution">
    <text evidence="7">The sequence shown here is derived from an EMBL/GenBank/DDBJ whole genome shotgun (WGS) entry which is preliminary data.</text>
</comment>
<evidence type="ECO:0000256" key="1">
    <source>
        <dbReference type="ARBA" id="ARBA00004141"/>
    </source>
</evidence>
<evidence type="ECO:0000256" key="2">
    <source>
        <dbReference type="ARBA" id="ARBA00022692"/>
    </source>
</evidence>
<dbReference type="AlphaFoldDB" id="A0A840VBE0"/>
<keyword evidence="4 5" id="KW-0472">Membrane</keyword>
<dbReference type="GO" id="GO:0005886">
    <property type="term" value="C:plasma membrane"/>
    <property type="evidence" value="ECO:0007669"/>
    <property type="project" value="UniProtKB-SubCell"/>
</dbReference>
<evidence type="ECO:0000259" key="6">
    <source>
        <dbReference type="Pfam" id="PF00324"/>
    </source>
</evidence>
<comment type="subcellular location">
    <subcellularLocation>
        <location evidence="1">Membrane</location>
        <topology evidence="1">Multi-pass membrane protein</topology>
    </subcellularLocation>
</comment>
<feature type="transmembrane region" description="Helical" evidence="5">
    <location>
        <begin position="229"/>
        <end position="248"/>
    </location>
</feature>
<feature type="transmembrane region" description="Helical" evidence="5">
    <location>
        <begin position="82"/>
        <end position="108"/>
    </location>
</feature>
<organism evidence="7 8">
    <name type="scientific">Acidocella aromatica</name>
    <dbReference type="NCBI Taxonomy" id="1303579"/>
    <lineage>
        <taxon>Bacteria</taxon>
        <taxon>Pseudomonadati</taxon>
        <taxon>Pseudomonadota</taxon>
        <taxon>Alphaproteobacteria</taxon>
        <taxon>Acetobacterales</taxon>
        <taxon>Acidocellaceae</taxon>
        <taxon>Acidocella</taxon>
    </lineage>
</organism>
<keyword evidence="2 5" id="KW-0812">Transmembrane</keyword>
<evidence type="ECO:0000313" key="7">
    <source>
        <dbReference type="EMBL" id="MBB5372924.1"/>
    </source>
</evidence>
<dbReference type="GO" id="GO:0022857">
    <property type="term" value="F:transmembrane transporter activity"/>
    <property type="evidence" value="ECO:0007669"/>
    <property type="project" value="InterPro"/>
</dbReference>
<dbReference type="PANTHER" id="PTHR42770">
    <property type="entry name" value="AMINO ACID TRANSPORTER-RELATED"/>
    <property type="match status" value="1"/>
</dbReference>
<gene>
    <name evidence="7" type="ORF">HNP71_001175</name>
</gene>
<dbReference type="Pfam" id="PF00324">
    <property type="entry name" value="AA_permease"/>
    <property type="match status" value="1"/>
</dbReference>
<dbReference type="InterPro" id="IPR050367">
    <property type="entry name" value="APC_superfamily"/>
</dbReference>
<dbReference type="PIRSF" id="PIRSF006060">
    <property type="entry name" value="AA_transporter"/>
    <property type="match status" value="1"/>
</dbReference>
<sequence>MSELRKDSLSFIEALGQSVANVSPTLTPALSVAVVASTAGNASWFVFMLCTVALFIVALNISKLAGRIPAAGSFFIYVSRSLGPVWGVLSGWAMLAAYLFTAMALTIATSIFVKTFFSSLGITLAIPNLLMYLIISVLVWVFATRDVRISSRIGLTLEGISMTIILGVIVVTLAHAHFAPDTTQLTLKGASFGGITQAIVFGIFSFVGFESAASLGKETKNPGVTIPKAIIWTAVSSGTFFIICAYAITQGFGDDAAALGSSSAPIGDLASKSGKWVTAAVYFGATVSSFACALASINAFGRMLFSLGRYQFVHNSMGLVHKTHKTPLLALTVGVVLNFAVCAVFSGQTETNTYGWYGTLASYGFIIVYLLCSIAAPVFLKRTGELKAGDLVVAGLGVVFMLFALGGSVYPVPAAPYNYFPYAFAAYLLIGFGWFSFVKARSPQVLDGIERDLEVAATVIEA</sequence>
<reference evidence="7 8" key="1">
    <citation type="submission" date="2020-08" db="EMBL/GenBank/DDBJ databases">
        <title>Genomic Encyclopedia of Type Strains, Phase IV (KMG-IV): sequencing the most valuable type-strain genomes for metagenomic binning, comparative biology and taxonomic classification.</title>
        <authorList>
            <person name="Goeker M."/>
        </authorList>
    </citation>
    <scope>NUCLEOTIDE SEQUENCE [LARGE SCALE GENOMIC DNA]</scope>
    <source>
        <strain evidence="7 8">DSM 27026</strain>
    </source>
</reference>
<feature type="transmembrane region" description="Helical" evidence="5">
    <location>
        <begin position="120"/>
        <end position="143"/>
    </location>
</feature>
<accession>A0A840VBE0</accession>
<feature type="transmembrane region" description="Helical" evidence="5">
    <location>
        <begin position="391"/>
        <end position="413"/>
    </location>
</feature>
<feature type="transmembrane region" description="Helical" evidence="5">
    <location>
        <begin position="279"/>
        <end position="305"/>
    </location>
</feature>
<feature type="transmembrane region" description="Helical" evidence="5">
    <location>
        <begin position="190"/>
        <end position="209"/>
    </location>
</feature>
<dbReference type="RefSeq" id="WP_183265937.1">
    <property type="nucleotide sequence ID" value="NZ_JACHFJ010000003.1"/>
</dbReference>
<dbReference type="Proteomes" id="UP000553706">
    <property type="component" value="Unassembled WGS sequence"/>
</dbReference>
<dbReference type="InterPro" id="IPR004841">
    <property type="entry name" value="AA-permease/SLC12A_dom"/>
</dbReference>
<feature type="transmembrane region" description="Helical" evidence="5">
    <location>
        <begin position="419"/>
        <end position="438"/>
    </location>
</feature>
<feature type="transmembrane region" description="Helical" evidence="5">
    <location>
        <begin position="354"/>
        <end position="379"/>
    </location>
</feature>
<keyword evidence="8" id="KW-1185">Reference proteome</keyword>
<protein>
    <submittedName>
        <fullName evidence="7">Amino acid transporter</fullName>
    </submittedName>
</protein>
<evidence type="ECO:0000313" key="8">
    <source>
        <dbReference type="Proteomes" id="UP000553706"/>
    </source>
</evidence>
<evidence type="ECO:0000256" key="3">
    <source>
        <dbReference type="ARBA" id="ARBA00022989"/>
    </source>
</evidence>
<feature type="domain" description="Amino acid permease/ SLC12A" evidence="6">
    <location>
        <begin position="30"/>
        <end position="382"/>
    </location>
</feature>
<evidence type="ECO:0000256" key="5">
    <source>
        <dbReference type="SAM" id="Phobius"/>
    </source>
</evidence>
<dbReference type="Gene3D" id="1.20.1740.10">
    <property type="entry name" value="Amino acid/polyamine transporter I"/>
    <property type="match status" value="1"/>
</dbReference>
<proteinExistence type="predicted"/>
<name>A0A840VBE0_9PROT</name>
<dbReference type="PANTHER" id="PTHR42770:SF16">
    <property type="entry name" value="AMINO ACID PERMEASE"/>
    <property type="match status" value="1"/>
</dbReference>